<name>A0A437R993_9BURK</name>
<dbReference type="EMBL" id="SACR01000007">
    <property type="protein sequence ID" value="RVU43366.1"/>
    <property type="molecule type" value="Genomic_DNA"/>
</dbReference>
<organism evidence="2 3">
    <name type="scientific">Rubrivivax rivuli</name>
    <dbReference type="NCBI Taxonomy" id="1862385"/>
    <lineage>
        <taxon>Bacteria</taxon>
        <taxon>Pseudomonadati</taxon>
        <taxon>Pseudomonadota</taxon>
        <taxon>Betaproteobacteria</taxon>
        <taxon>Burkholderiales</taxon>
        <taxon>Sphaerotilaceae</taxon>
        <taxon>Rubrivivax</taxon>
    </lineage>
</organism>
<comment type="caution">
    <text evidence="2">The sequence shown here is derived from an EMBL/GenBank/DDBJ whole genome shotgun (WGS) entry which is preliminary data.</text>
</comment>
<reference evidence="2 3" key="1">
    <citation type="submission" date="2019-01" db="EMBL/GenBank/DDBJ databases">
        <authorList>
            <person name="Chen W.-M."/>
        </authorList>
    </citation>
    <scope>NUCLEOTIDE SEQUENCE [LARGE SCALE GENOMIC DNA]</scope>
    <source>
        <strain evidence="2 3">KYPY4</strain>
    </source>
</reference>
<feature type="domain" description="MobA/VirD2-like nuclease" evidence="1">
    <location>
        <begin position="87"/>
        <end position="189"/>
    </location>
</feature>
<dbReference type="Proteomes" id="UP000285575">
    <property type="component" value="Unassembled WGS sequence"/>
</dbReference>
<protein>
    <recommendedName>
        <fullName evidence="1">MobA/VirD2-like nuclease domain-containing protein</fullName>
    </recommendedName>
</protein>
<dbReference type="RefSeq" id="WP_128230650.1">
    <property type="nucleotide sequence ID" value="NZ_SACR01000007.1"/>
</dbReference>
<evidence type="ECO:0000313" key="3">
    <source>
        <dbReference type="Proteomes" id="UP000285575"/>
    </source>
</evidence>
<dbReference type="AlphaFoldDB" id="A0A437R993"/>
<sequence>MLLKIINHRRKQPRRRADLRRLFRYLFSPQHSLSGKDVRLLGPPQLYKLALTAMPWGDDDEIAEAAAQLTLQMDRYCRAAKAGVQIPPVWYVHIVISFAPAAARMLKEPQDPHRHVPQWASSAQNAYRLARDALDFFGWTPNRPTVMVVHGDKRHIHVHVVAVIPVLNDDDWNVLKNSRKHLNEVAKLCAGAYGIPLAGRAAHAHHRKWGHLLDVRPGASQGS</sequence>
<gene>
    <name evidence="2" type="ORF">EOE66_20700</name>
</gene>
<evidence type="ECO:0000313" key="2">
    <source>
        <dbReference type="EMBL" id="RVU43366.1"/>
    </source>
</evidence>
<dbReference type="OrthoDB" id="915634at2"/>
<proteinExistence type="predicted"/>
<keyword evidence="3" id="KW-1185">Reference proteome</keyword>
<dbReference type="Pfam" id="PF03432">
    <property type="entry name" value="Relaxase"/>
    <property type="match status" value="1"/>
</dbReference>
<evidence type="ECO:0000259" key="1">
    <source>
        <dbReference type="Pfam" id="PF03432"/>
    </source>
</evidence>
<dbReference type="InterPro" id="IPR005094">
    <property type="entry name" value="Endonuclease_MobA/VirD2"/>
</dbReference>
<accession>A0A437R993</accession>